<dbReference type="InterPro" id="IPR029676">
    <property type="entry name" value="CFAP221"/>
</dbReference>
<evidence type="ECO:0000313" key="2">
    <source>
        <dbReference type="Proteomes" id="UP000314986"/>
    </source>
</evidence>
<proteinExistence type="predicted"/>
<protein>
    <submittedName>
        <fullName evidence="1">Uncharacterized protein</fullName>
    </submittedName>
</protein>
<dbReference type="PANTHER" id="PTHR46500:SF1">
    <property type="entry name" value="CILIA- AND FLAGELLA-ASSOCIATED PROTEIN 221"/>
    <property type="match status" value="1"/>
</dbReference>
<dbReference type="InParanoid" id="A0A4W3HDD1"/>
<reference evidence="2" key="2">
    <citation type="journal article" date="2007" name="PLoS Biol.">
        <title>Survey sequencing and comparative analysis of the elephant shark (Callorhinchus milii) genome.</title>
        <authorList>
            <person name="Venkatesh B."/>
            <person name="Kirkness E.F."/>
            <person name="Loh Y.H."/>
            <person name="Halpern A.L."/>
            <person name="Lee A.P."/>
            <person name="Johnson J."/>
            <person name="Dandona N."/>
            <person name="Viswanathan L.D."/>
            <person name="Tay A."/>
            <person name="Venter J.C."/>
            <person name="Strausberg R.L."/>
            <person name="Brenner S."/>
        </authorList>
    </citation>
    <scope>NUCLEOTIDE SEQUENCE [LARGE SCALE GENOMIC DNA]</scope>
</reference>
<reference evidence="1" key="5">
    <citation type="submission" date="2025-09" db="UniProtKB">
        <authorList>
            <consortium name="Ensembl"/>
        </authorList>
    </citation>
    <scope>IDENTIFICATION</scope>
</reference>
<name>A0A4W3HDD1_CALMI</name>
<organism evidence="1 2">
    <name type="scientific">Callorhinchus milii</name>
    <name type="common">Ghost shark</name>
    <dbReference type="NCBI Taxonomy" id="7868"/>
    <lineage>
        <taxon>Eukaryota</taxon>
        <taxon>Metazoa</taxon>
        <taxon>Chordata</taxon>
        <taxon>Craniata</taxon>
        <taxon>Vertebrata</taxon>
        <taxon>Chondrichthyes</taxon>
        <taxon>Holocephali</taxon>
        <taxon>Chimaeriformes</taxon>
        <taxon>Callorhinchidae</taxon>
        <taxon>Callorhinchus</taxon>
    </lineage>
</organism>
<keyword evidence="2" id="KW-1185">Reference proteome</keyword>
<dbReference type="GeneTree" id="ENSGT00940000169408"/>
<dbReference type="STRING" id="7868.ENSCMIP00000013340"/>
<dbReference type="GO" id="GO:0003341">
    <property type="term" value="P:cilium movement"/>
    <property type="evidence" value="ECO:0007669"/>
    <property type="project" value="InterPro"/>
</dbReference>
<dbReference type="OMA" id="ELDFHIC"/>
<dbReference type="GO" id="GO:0044458">
    <property type="term" value="P:motile cilium assembly"/>
    <property type="evidence" value="ECO:0007669"/>
    <property type="project" value="TreeGrafter"/>
</dbReference>
<dbReference type="Proteomes" id="UP000314986">
    <property type="component" value="Unassembled WGS sequence"/>
</dbReference>
<sequence>PLKFPPSTPPSRLLTICLSIPQHYKLMGYQRDSAHNASSSYIPLKLSRPLRSGAEDFFLNLTVDPQKKPVHPLNLLPPEGLFKPPVYHPLYVLNSVPGLHAYKPPLSYCETELDFHICPLPKYIVNANPPGDVNLPKTQKKFLDRDEVIKGLMTWKKFYSTPIRSLSSTATLTSSWVPRWYVLFKKALVFI</sequence>
<accession>A0A4W3HDD1</accession>
<evidence type="ECO:0000313" key="1">
    <source>
        <dbReference type="Ensembl" id="ENSCMIP00000013340.1"/>
    </source>
</evidence>
<dbReference type="GO" id="GO:0097729">
    <property type="term" value="C:9+2 motile cilium"/>
    <property type="evidence" value="ECO:0007669"/>
    <property type="project" value="TreeGrafter"/>
</dbReference>
<reference evidence="2" key="1">
    <citation type="journal article" date="2006" name="Science">
        <title>Ancient noncoding elements conserved in the human genome.</title>
        <authorList>
            <person name="Venkatesh B."/>
            <person name="Kirkness E.F."/>
            <person name="Loh Y.H."/>
            <person name="Halpern A.L."/>
            <person name="Lee A.P."/>
            <person name="Johnson J."/>
            <person name="Dandona N."/>
            <person name="Viswanathan L.D."/>
            <person name="Tay A."/>
            <person name="Venter J.C."/>
            <person name="Strausberg R.L."/>
            <person name="Brenner S."/>
        </authorList>
    </citation>
    <scope>NUCLEOTIDE SEQUENCE [LARGE SCALE GENOMIC DNA]</scope>
</reference>
<dbReference type="Ensembl" id="ENSCMIT00000013632.1">
    <property type="protein sequence ID" value="ENSCMIP00000013340.1"/>
    <property type="gene ID" value="ENSCMIG00000006709.1"/>
</dbReference>
<dbReference type="AlphaFoldDB" id="A0A4W3HDD1"/>
<dbReference type="PANTHER" id="PTHR46500">
    <property type="entry name" value="CILIA- AND FLAGELLA-ASSOCIATED PROTEIN 221"/>
    <property type="match status" value="1"/>
</dbReference>
<reference evidence="2" key="3">
    <citation type="journal article" date="2014" name="Nature">
        <title>Elephant shark genome provides unique insights into gnathostome evolution.</title>
        <authorList>
            <consortium name="International Elephant Shark Genome Sequencing Consortium"/>
            <person name="Venkatesh B."/>
            <person name="Lee A.P."/>
            <person name="Ravi V."/>
            <person name="Maurya A.K."/>
            <person name="Lian M.M."/>
            <person name="Swann J.B."/>
            <person name="Ohta Y."/>
            <person name="Flajnik M.F."/>
            <person name="Sutoh Y."/>
            <person name="Kasahara M."/>
            <person name="Hoon S."/>
            <person name="Gangu V."/>
            <person name="Roy S.W."/>
            <person name="Irimia M."/>
            <person name="Korzh V."/>
            <person name="Kondrychyn I."/>
            <person name="Lim Z.W."/>
            <person name="Tay B.H."/>
            <person name="Tohari S."/>
            <person name="Kong K.W."/>
            <person name="Ho S."/>
            <person name="Lorente-Galdos B."/>
            <person name="Quilez J."/>
            <person name="Marques-Bonet T."/>
            <person name="Raney B.J."/>
            <person name="Ingham P.W."/>
            <person name="Tay A."/>
            <person name="Hillier L.W."/>
            <person name="Minx P."/>
            <person name="Boehm T."/>
            <person name="Wilson R.K."/>
            <person name="Brenner S."/>
            <person name="Warren W.C."/>
        </authorList>
    </citation>
    <scope>NUCLEOTIDE SEQUENCE [LARGE SCALE GENOMIC DNA]</scope>
</reference>
<reference evidence="1" key="4">
    <citation type="submission" date="2025-08" db="UniProtKB">
        <authorList>
            <consortium name="Ensembl"/>
        </authorList>
    </citation>
    <scope>IDENTIFICATION</scope>
</reference>